<reference evidence="1 2" key="1">
    <citation type="submission" date="2017-09" db="EMBL/GenBank/DDBJ databases">
        <authorList>
            <person name="Ehlers B."/>
            <person name="Leendertz F.H."/>
        </authorList>
    </citation>
    <scope>NUCLEOTIDE SEQUENCE [LARGE SCALE GENOMIC DNA]</scope>
    <source>
        <strain evidence="1 2">CGMCC 1.05381</strain>
    </source>
</reference>
<accession>A0A2C8ZX58</accession>
<dbReference type="OrthoDB" id="5120662at2"/>
<dbReference type="Proteomes" id="UP000219440">
    <property type="component" value="Unassembled WGS sequence"/>
</dbReference>
<name>A0A2C8ZX58_9MICO</name>
<sequence>MTTLDFAETHQIYPAGIRAGLAVVPLHDDLWRVTRPDGDVIGYVERSLTASGYRYLAKRLLQRQRRFLPIGEFWEFDDAMDCFRF</sequence>
<dbReference type="RefSeq" id="WP_097061305.1">
    <property type="nucleotide sequence ID" value="NZ_BMLC01000003.1"/>
</dbReference>
<organism evidence="1 2">
    <name type="scientific">Salinibacterium xinjiangense</name>
    <dbReference type="NCBI Taxonomy" id="386302"/>
    <lineage>
        <taxon>Bacteria</taxon>
        <taxon>Bacillati</taxon>
        <taxon>Actinomycetota</taxon>
        <taxon>Actinomycetes</taxon>
        <taxon>Micrococcales</taxon>
        <taxon>Microbacteriaceae</taxon>
        <taxon>Salinibacterium</taxon>
    </lineage>
</organism>
<protein>
    <submittedName>
        <fullName evidence="1">Uncharacterized protein</fullName>
    </submittedName>
</protein>
<gene>
    <name evidence="1" type="ORF">SAMN06296378_2251</name>
</gene>
<dbReference type="EMBL" id="OCST01000004">
    <property type="protein sequence ID" value="SOE70526.1"/>
    <property type="molecule type" value="Genomic_DNA"/>
</dbReference>
<keyword evidence="2" id="KW-1185">Reference proteome</keyword>
<dbReference type="AlphaFoldDB" id="A0A2C8ZX58"/>
<proteinExistence type="predicted"/>
<evidence type="ECO:0000313" key="1">
    <source>
        <dbReference type="EMBL" id="SOE70526.1"/>
    </source>
</evidence>
<evidence type="ECO:0000313" key="2">
    <source>
        <dbReference type="Proteomes" id="UP000219440"/>
    </source>
</evidence>